<dbReference type="EMBL" id="PYDT01000006">
    <property type="protein sequence ID" value="THU57952.1"/>
    <property type="molecule type" value="Genomic_DNA"/>
</dbReference>
<name>A0A4S8JB05_MUSBA</name>
<dbReference type="InterPro" id="IPR011992">
    <property type="entry name" value="EF-hand-dom_pair"/>
</dbReference>
<sequence length="242" mass="27574">MAEQLTDDQIAEFKEAFSLFDKDGDGRDQWKSVLVVPFLFNCLIRLNLRLMFSTRCYIIVKTSNHLLDPWFINWVRPKTSFELLHERGSYSSVNLSGKNEGKISFLEAINNAKVIRLSSSKGKYPANSTNRITPHDHKSAVAPSELLAPQEPRSWEFHKLYEASHHPGKICIYNKESRSTSNNKPNKRFGSNILCATVVELPLDPGDKLPCYGNNQQHSLVAENISVPHPPSFDHERRLNNN</sequence>
<proteinExistence type="predicted"/>
<dbReference type="Gene3D" id="1.10.238.10">
    <property type="entry name" value="EF-hand"/>
    <property type="match status" value="1"/>
</dbReference>
<protein>
    <recommendedName>
        <fullName evidence="1">EF-hand domain-containing protein</fullName>
    </recommendedName>
</protein>
<evidence type="ECO:0000259" key="1">
    <source>
        <dbReference type="PROSITE" id="PS50222"/>
    </source>
</evidence>
<dbReference type="InterPro" id="IPR002048">
    <property type="entry name" value="EF_hand_dom"/>
</dbReference>
<dbReference type="PROSITE" id="PS50222">
    <property type="entry name" value="EF_HAND_2"/>
    <property type="match status" value="1"/>
</dbReference>
<feature type="domain" description="EF-hand" evidence="1">
    <location>
        <begin position="8"/>
        <end position="40"/>
    </location>
</feature>
<dbReference type="SUPFAM" id="SSF47473">
    <property type="entry name" value="EF-hand"/>
    <property type="match status" value="1"/>
</dbReference>
<gene>
    <name evidence="2" type="ORF">C4D60_Mb03t09020</name>
</gene>
<evidence type="ECO:0000313" key="3">
    <source>
        <dbReference type="Proteomes" id="UP000317650"/>
    </source>
</evidence>
<accession>A0A4S8JB05</accession>
<dbReference type="GO" id="GO:0005509">
    <property type="term" value="F:calcium ion binding"/>
    <property type="evidence" value="ECO:0007669"/>
    <property type="project" value="InterPro"/>
</dbReference>
<organism evidence="2 3">
    <name type="scientific">Musa balbisiana</name>
    <name type="common">Banana</name>
    <dbReference type="NCBI Taxonomy" id="52838"/>
    <lineage>
        <taxon>Eukaryota</taxon>
        <taxon>Viridiplantae</taxon>
        <taxon>Streptophyta</taxon>
        <taxon>Embryophyta</taxon>
        <taxon>Tracheophyta</taxon>
        <taxon>Spermatophyta</taxon>
        <taxon>Magnoliopsida</taxon>
        <taxon>Liliopsida</taxon>
        <taxon>Zingiberales</taxon>
        <taxon>Musaceae</taxon>
        <taxon>Musa</taxon>
    </lineage>
</organism>
<reference evidence="2 3" key="1">
    <citation type="journal article" date="2019" name="Nat. Plants">
        <title>Genome sequencing of Musa balbisiana reveals subgenome evolution and function divergence in polyploid bananas.</title>
        <authorList>
            <person name="Yao X."/>
        </authorList>
    </citation>
    <scope>NUCLEOTIDE SEQUENCE [LARGE SCALE GENOMIC DNA]</scope>
    <source>
        <strain evidence="3">cv. DH-PKW</strain>
        <tissue evidence="2">Leaves</tissue>
    </source>
</reference>
<dbReference type="Proteomes" id="UP000317650">
    <property type="component" value="Chromosome 3"/>
</dbReference>
<comment type="caution">
    <text evidence="2">The sequence shown here is derived from an EMBL/GenBank/DDBJ whole genome shotgun (WGS) entry which is preliminary data.</text>
</comment>
<dbReference type="STRING" id="52838.A0A4S8JB05"/>
<evidence type="ECO:0000313" key="2">
    <source>
        <dbReference type="EMBL" id="THU57952.1"/>
    </source>
</evidence>
<keyword evidence="3" id="KW-1185">Reference proteome</keyword>
<dbReference type="AlphaFoldDB" id="A0A4S8JB05"/>